<dbReference type="AlphaFoldDB" id="A0A6N4X1P1"/>
<accession>A0A6N4X1P1</accession>
<evidence type="ECO:0008006" key="4">
    <source>
        <dbReference type="Google" id="ProtNLM"/>
    </source>
</evidence>
<keyword evidence="3" id="KW-1185">Reference proteome</keyword>
<dbReference type="Proteomes" id="UP000445144">
    <property type="component" value="Unassembled WGS sequence"/>
</dbReference>
<reference evidence="2 3" key="1">
    <citation type="submission" date="2020-01" db="EMBL/GenBank/DDBJ databases">
        <authorList>
            <person name="Rodrigo-Torres L."/>
            <person name="Arahal R. D."/>
            <person name="Lucena T."/>
        </authorList>
    </citation>
    <scope>NUCLEOTIDE SEQUENCE [LARGE SCALE GENOMIC DNA]</scope>
    <source>
        <strain evidence="2 3">CECT 9293</strain>
    </source>
</reference>
<dbReference type="RefSeq" id="WP_162031144.1">
    <property type="nucleotide sequence ID" value="NZ_CACVBR010000001.1"/>
</dbReference>
<keyword evidence="1" id="KW-0812">Transmembrane</keyword>
<keyword evidence="1" id="KW-1133">Transmembrane helix</keyword>
<name>A0A6N4X1P1_9FLAO</name>
<protein>
    <recommendedName>
        <fullName evidence="4">Class IIb bacteriocin, lactobin A/cerein 7B family</fullName>
    </recommendedName>
</protein>
<dbReference type="EMBL" id="CACVBR010000001">
    <property type="protein sequence ID" value="CAA7193723.1"/>
    <property type="molecule type" value="Genomic_DNA"/>
</dbReference>
<sequence>MQIENLKVEELSIQEIKNVAGGFWPVIFGAIGLGIISGAVGAIVNWGSTQIYNNYAPSNYYYY</sequence>
<dbReference type="InterPro" id="IPR023991">
    <property type="entry name" value="Bacteriocin_IIb_lactobn/cerein"/>
</dbReference>
<keyword evidence="1" id="KW-0472">Membrane</keyword>
<evidence type="ECO:0000313" key="2">
    <source>
        <dbReference type="EMBL" id="CAA7193723.1"/>
    </source>
</evidence>
<proteinExistence type="predicted"/>
<feature type="transmembrane region" description="Helical" evidence="1">
    <location>
        <begin position="21"/>
        <end position="44"/>
    </location>
</feature>
<organism evidence="2 3">
    <name type="scientific">Chryseobacterium potabilaquae</name>
    <dbReference type="NCBI Taxonomy" id="2675057"/>
    <lineage>
        <taxon>Bacteria</taxon>
        <taxon>Pseudomonadati</taxon>
        <taxon>Bacteroidota</taxon>
        <taxon>Flavobacteriia</taxon>
        <taxon>Flavobacteriales</taxon>
        <taxon>Weeksellaceae</taxon>
        <taxon>Chryseobacterium group</taxon>
        <taxon>Chryseobacterium</taxon>
    </lineage>
</organism>
<dbReference type="NCBIfam" id="TIGR03949">
    <property type="entry name" value="bact_IIb_cerein"/>
    <property type="match status" value="1"/>
</dbReference>
<evidence type="ECO:0000313" key="3">
    <source>
        <dbReference type="Proteomes" id="UP000445144"/>
    </source>
</evidence>
<gene>
    <name evidence="2" type="ORF">CHRY9293_00135</name>
</gene>
<evidence type="ECO:0000256" key="1">
    <source>
        <dbReference type="SAM" id="Phobius"/>
    </source>
</evidence>